<organism evidence="5 6">
    <name type="scientific">Metabacillus rhizolycopersici</name>
    <dbReference type="NCBI Taxonomy" id="2875709"/>
    <lineage>
        <taxon>Bacteria</taxon>
        <taxon>Bacillati</taxon>
        <taxon>Bacillota</taxon>
        <taxon>Bacilli</taxon>
        <taxon>Bacillales</taxon>
        <taxon>Bacillaceae</taxon>
        <taxon>Metabacillus</taxon>
    </lineage>
</organism>
<dbReference type="InterPro" id="IPR023214">
    <property type="entry name" value="HAD_sf"/>
</dbReference>
<evidence type="ECO:0000256" key="3">
    <source>
        <dbReference type="ARBA" id="ARBA00022801"/>
    </source>
</evidence>
<keyword evidence="6" id="KW-1185">Reference proteome</keyword>
<dbReference type="InterPro" id="IPR036412">
    <property type="entry name" value="HAD-like_sf"/>
</dbReference>
<dbReference type="RefSeq" id="WP_224139551.1">
    <property type="nucleotide sequence ID" value="NZ_JAIQUM010000029.1"/>
</dbReference>
<evidence type="ECO:0000256" key="4">
    <source>
        <dbReference type="ARBA" id="ARBA00022842"/>
    </source>
</evidence>
<protein>
    <submittedName>
        <fullName evidence="5">HAD family hydrolase</fullName>
    </submittedName>
</protein>
<name>A0ABS7USL8_9BACI</name>
<sequence>MDTIIFDVDDTLYDQALSFKNTCKRIFQKPFTEEELENFYKVSRKHSDALFDKSVAGELSVKDMHIRRITDACDELGIAISTQKAMYFQEAYVEEQQKIVLFDEVVELLELLYQQKKQLAILTNGSEGHQAMKIKQLNLTRWIPEEHLFISESIGYSKPTREAFHILETKLQLDKAKTVYIGDSFDNDMVGAKQAGWHAIWMNHRNRKMPKGTVKPDHIVYNAKELLDIFKTSERHSIILK</sequence>
<dbReference type="SFLD" id="SFLDS00003">
    <property type="entry name" value="Haloacid_Dehalogenase"/>
    <property type="match status" value="1"/>
</dbReference>
<dbReference type="SFLD" id="SFLDG01129">
    <property type="entry name" value="C1.5:_HAD__Beta-PGM__Phosphata"/>
    <property type="match status" value="1"/>
</dbReference>
<dbReference type="Gene3D" id="1.10.150.240">
    <property type="entry name" value="Putative phosphatase, domain 2"/>
    <property type="match status" value="1"/>
</dbReference>
<dbReference type="NCBIfam" id="TIGR01662">
    <property type="entry name" value="HAD-SF-IIIA"/>
    <property type="match status" value="1"/>
</dbReference>
<dbReference type="GO" id="GO:0016787">
    <property type="term" value="F:hydrolase activity"/>
    <property type="evidence" value="ECO:0007669"/>
    <property type="project" value="UniProtKB-KW"/>
</dbReference>
<dbReference type="InterPro" id="IPR006439">
    <property type="entry name" value="HAD-SF_hydro_IA"/>
</dbReference>
<dbReference type="PRINTS" id="PR00413">
    <property type="entry name" value="HADHALOGNASE"/>
</dbReference>
<evidence type="ECO:0000256" key="1">
    <source>
        <dbReference type="ARBA" id="ARBA00001946"/>
    </source>
</evidence>
<keyword evidence="3 5" id="KW-0378">Hydrolase</keyword>
<dbReference type="InterPro" id="IPR041492">
    <property type="entry name" value="HAD_2"/>
</dbReference>
<accession>A0ABS7USL8</accession>
<dbReference type="Proteomes" id="UP001165287">
    <property type="component" value="Unassembled WGS sequence"/>
</dbReference>
<evidence type="ECO:0000256" key="2">
    <source>
        <dbReference type="ARBA" id="ARBA00022723"/>
    </source>
</evidence>
<keyword evidence="2" id="KW-0479">Metal-binding</keyword>
<dbReference type="SUPFAM" id="SSF56784">
    <property type="entry name" value="HAD-like"/>
    <property type="match status" value="1"/>
</dbReference>
<evidence type="ECO:0000313" key="6">
    <source>
        <dbReference type="Proteomes" id="UP001165287"/>
    </source>
</evidence>
<dbReference type="PANTHER" id="PTHR46470">
    <property type="entry name" value="N-ACYLNEURAMINATE-9-PHOSPHATASE"/>
    <property type="match status" value="1"/>
</dbReference>
<dbReference type="Pfam" id="PF13419">
    <property type="entry name" value="HAD_2"/>
    <property type="match status" value="1"/>
</dbReference>
<dbReference type="InterPro" id="IPR006549">
    <property type="entry name" value="HAD-SF_hydro_IIIA"/>
</dbReference>
<dbReference type="NCBIfam" id="TIGR01549">
    <property type="entry name" value="HAD-SF-IA-v1"/>
    <property type="match status" value="1"/>
</dbReference>
<dbReference type="InterPro" id="IPR023198">
    <property type="entry name" value="PGP-like_dom2"/>
</dbReference>
<dbReference type="PANTHER" id="PTHR46470:SF2">
    <property type="entry name" value="GLYCERALDEHYDE 3-PHOSPHATE PHOSPHATASE"/>
    <property type="match status" value="1"/>
</dbReference>
<dbReference type="Gene3D" id="3.40.50.1000">
    <property type="entry name" value="HAD superfamily/HAD-like"/>
    <property type="match status" value="1"/>
</dbReference>
<gene>
    <name evidence="5" type="ORF">K9V48_13800</name>
</gene>
<comment type="caution">
    <text evidence="5">The sequence shown here is derived from an EMBL/GenBank/DDBJ whole genome shotgun (WGS) entry which is preliminary data.</text>
</comment>
<dbReference type="InterPro" id="IPR051400">
    <property type="entry name" value="HAD-like_hydrolase"/>
</dbReference>
<keyword evidence="4" id="KW-0460">Magnesium</keyword>
<comment type="cofactor">
    <cofactor evidence="1">
        <name>Mg(2+)</name>
        <dbReference type="ChEBI" id="CHEBI:18420"/>
    </cofactor>
</comment>
<reference evidence="5" key="1">
    <citation type="submission" date="2024-05" db="EMBL/GenBank/DDBJ databases">
        <title>Metabacillus sp. nov., isolated from the rhizosphere soil of tomato plants.</title>
        <authorList>
            <person name="Ma R."/>
        </authorList>
    </citation>
    <scope>NUCLEOTIDE SEQUENCE</scope>
    <source>
        <strain evidence="5">DBTR6</strain>
    </source>
</reference>
<evidence type="ECO:0000313" key="5">
    <source>
        <dbReference type="EMBL" id="MBZ5751291.1"/>
    </source>
</evidence>
<dbReference type="EMBL" id="JAIQUM010000029">
    <property type="protein sequence ID" value="MBZ5751291.1"/>
    <property type="molecule type" value="Genomic_DNA"/>
</dbReference>
<proteinExistence type="predicted"/>